<organism evidence="1 2">
    <name type="scientific">Tanacetum coccineum</name>
    <dbReference type="NCBI Taxonomy" id="301880"/>
    <lineage>
        <taxon>Eukaryota</taxon>
        <taxon>Viridiplantae</taxon>
        <taxon>Streptophyta</taxon>
        <taxon>Embryophyta</taxon>
        <taxon>Tracheophyta</taxon>
        <taxon>Spermatophyta</taxon>
        <taxon>Magnoliopsida</taxon>
        <taxon>eudicotyledons</taxon>
        <taxon>Gunneridae</taxon>
        <taxon>Pentapetalae</taxon>
        <taxon>asterids</taxon>
        <taxon>campanulids</taxon>
        <taxon>Asterales</taxon>
        <taxon>Asteraceae</taxon>
        <taxon>Asteroideae</taxon>
        <taxon>Anthemideae</taxon>
        <taxon>Anthemidinae</taxon>
        <taxon>Tanacetum</taxon>
    </lineage>
</organism>
<evidence type="ECO:0000313" key="1">
    <source>
        <dbReference type="EMBL" id="GJS55179.1"/>
    </source>
</evidence>
<accession>A0ABQ4WQL5</accession>
<dbReference type="EMBL" id="BQNB010008851">
    <property type="protein sequence ID" value="GJS55179.1"/>
    <property type="molecule type" value="Genomic_DNA"/>
</dbReference>
<gene>
    <name evidence="1" type="ORF">Tco_0628541</name>
</gene>
<reference evidence="1" key="1">
    <citation type="journal article" date="2022" name="Int. J. Mol. Sci.">
        <title>Draft Genome of Tanacetum Coccineum: Genomic Comparison of Closely Related Tanacetum-Family Plants.</title>
        <authorList>
            <person name="Yamashiro T."/>
            <person name="Shiraishi A."/>
            <person name="Nakayama K."/>
            <person name="Satake H."/>
        </authorList>
    </citation>
    <scope>NUCLEOTIDE SEQUENCE</scope>
</reference>
<keyword evidence="2" id="KW-1185">Reference proteome</keyword>
<name>A0ABQ4WQL5_9ASTR</name>
<protein>
    <recommendedName>
        <fullName evidence="3">Retrotransposon protein, putative, unclassified</fullName>
    </recommendedName>
</protein>
<evidence type="ECO:0008006" key="3">
    <source>
        <dbReference type="Google" id="ProtNLM"/>
    </source>
</evidence>
<sequence length="172" mass="20005">MYCDNKSVIALCCNNVQHSRSKHIDIRFHFIKEHVENGVIELYFVNTEYQLADIFTKALARERIEFLINKLGMRSFTPEILKQLRMKLKNSGGTYSYILTMNITRAEQIALDDALVAPANRLKISKSNFRLSSYLKSKEATLQVVYDVLKLTSFYKAFQITSDVPEIYMQEF</sequence>
<dbReference type="CDD" id="cd09272">
    <property type="entry name" value="RNase_HI_RT_Ty1"/>
    <property type="match status" value="1"/>
</dbReference>
<comment type="caution">
    <text evidence="1">The sequence shown here is derived from an EMBL/GenBank/DDBJ whole genome shotgun (WGS) entry which is preliminary data.</text>
</comment>
<reference evidence="1" key="2">
    <citation type="submission" date="2022-01" db="EMBL/GenBank/DDBJ databases">
        <authorList>
            <person name="Yamashiro T."/>
            <person name="Shiraishi A."/>
            <person name="Satake H."/>
            <person name="Nakayama K."/>
        </authorList>
    </citation>
    <scope>NUCLEOTIDE SEQUENCE</scope>
</reference>
<proteinExistence type="predicted"/>
<evidence type="ECO:0000313" key="2">
    <source>
        <dbReference type="Proteomes" id="UP001151760"/>
    </source>
</evidence>
<dbReference type="Proteomes" id="UP001151760">
    <property type="component" value="Unassembled WGS sequence"/>
</dbReference>